<evidence type="ECO:0000313" key="1">
    <source>
        <dbReference type="EMBL" id="HHJ80367.1"/>
    </source>
</evidence>
<dbReference type="EMBL" id="DRNF01000119">
    <property type="protein sequence ID" value="HHJ80367.1"/>
    <property type="molecule type" value="Genomic_DNA"/>
</dbReference>
<comment type="caution">
    <text evidence="1">The sequence shown here is derived from an EMBL/GenBank/DDBJ whole genome shotgun (WGS) entry which is preliminary data.</text>
</comment>
<name>A0A832J8F2_9GAMM</name>
<accession>A0A832J8F2</accession>
<dbReference type="AlphaFoldDB" id="A0A832J8F2"/>
<reference evidence="1" key="1">
    <citation type="journal article" date="2020" name="mSystems">
        <title>Genome- and Community-Level Interaction Insights into Carbon Utilization and Element Cycling Functions of Hydrothermarchaeota in Hydrothermal Sediment.</title>
        <authorList>
            <person name="Zhou Z."/>
            <person name="Liu Y."/>
            <person name="Xu W."/>
            <person name="Pan J."/>
            <person name="Luo Z.H."/>
            <person name="Li M."/>
        </authorList>
    </citation>
    <scope>NUCLEOTIDE SEQUENCE [LARGE SCALE GENOMIC DNA]</scope>
    <source>
        <strain evidence="1">HyVt-505</strain>
    </source>
</reference>
<proteinExistence type="predicted"/>
<protein>
    <submittedName>
        <fullName evidence="1">Uncharacterized protein</fullName>
    </submittedName>
</protein>
<sequence>MAAEVRQLQRAVVEHVCVSLDGEAALLLGPENSYYASAPGTVSQPGTELFSSEDVGHYFDQVAVQCLGV</sequence>
<dbReference type="Proteomes" id="UP000885832">
    <property type="component" value="Unassembled WGS sequence"/>
</dbReference>
<organism evidence="1">
    <name type="scientific">Candidatus Tenderia electrophaga</name>
    <dbReference type="NCBI Taxonomy" id="1748243"/>
    <lineage>
        <taxon>Bacteria</taxon>
        <taxon>Pseudomonadati</taxon>
        <taxon>Pseudomonadota</taxon>
        <taxon>Gammaproteobacteria</taxon>
        <taxon>Candidatus Tenderiales</taxon>
        <taxon>Candidatus Tenderiaceae</taxon>
        <taxon>Candidatus Tenderia</taxon>
    </lineage>
</organism>
<gene>
    <name evidence="1" type="ORF">ENJ65_01900</name>
</gene>